<evidence type="ECO:0000313" key="1">
    <source>
        <dbReference type="EMBL" id="MBX26877.1"/>
    </source>
</evidence>
<keyword evidence="1" id="KW-0647">Proteasome</keyword>
<reference evidence="1" key="1">
    <citation type="submission" date="2018-02" db="EMBL/GenBank/DDBJ databases">
        <title>Rhizophora mucronata_Transcriptome.</title>
        <authorList>
            <person name="Meera S.P."/>
            <person name="Sreeshan A."/>
            <person name="Augustine A."/>
        </authorList>
    </citation>
    <scope>NUCLEOTIDE SEQUENCE</scope>
    <source>
        <tissue evidence="1">Leaf</tissue>
    </source>
</reference>
<name>A0A2P2M9H8_RHIMU</name>
<dbReference type="GO" id="GO:0000502">
    <property type="term" value="C:proteasome complex"/>
    <property type="evidence" value="ECO:0007669"/>
    <property type="project" value="UniProtKB-KW"/>
</dbReference>
<proteinExistence type="predicted"/>
<dbReference type="AlphaFoldDB" id="A0A2P2M9H8"/>
<organism evidence="1">
    <name type="scientific">Rhizophora mucronata</name>
    <name type="common">Asiatic mangrove</name>
    <dbReference type="NCBI Taxonomy" id="61149"/>
    <lineage>
        <taxon>Eukaryota</taxon>
        <taxon>Viridiplantae</taxon>
        <taxon>Streptophyta</taxon>
        <taxon>Embryophyta</taxon>
        <taxon>Tracheophyta</taxon>
        <taxon>Spermatophyta</taxon>
        <taxon>Magnoliopsida</taxon>
        <taxon>eudicotyledons</taxon>
        <taxon>Gunneridae</taxon>
        <taxon>Pentapetalae</taxon>
        <taxon>rosids</taxon>
        <taxon>fabids</taxon>
        <taxon>Malpighiales</taxon>
        <taxon>Rhizophoraceae</taxon>
        <taxon>Rhizophora</taxon>
    </lineage>
</organism>
<sequence>MAFAGAIVLLENKNLVFLGTSTEKGYEPPPFATGTCNAIIKCELDHRRIKVTMNKLT</sequence>
<protein>
    <submittedName>
        <fullName evidence="1">Proteasome activator subunit 4</fullName>
    </submittedName>
</protein>
<accession>A0A2P2M9H8</accession>
<dbReference type="EMBL" id="GGEC01046393">
    <property type="protein sequence ID" value="MBX26877.1"/>
    <property type="molecule type" value="Transcribed_RNA"/>
</dbReference>